<reference evidence="2 3" key="1">
    <citation type="submission" date="2020-07" db="EMBL/GenBank/DDBJ databases">
        <title>Complete genome sequence of Chitinibacter sp. 2T18.</title>
        <authorList>
            <person name="Bae J.-W."/>
            <person name="Choi J.-W."/>
        </authorList>
    </citation>
    <scope>NUCLEOTIDE SEQUENCE [LARGE SCALE GENOMIC DNA]</scope>
    <source>
        <strain evidence="2 3">2T18</strain>
    </source>
</reference>
<protein>
    <submittedName>
        <fullName evidence="2">Uncharacterized protein</fullName>
    </submittedName>
</protein>
<feature type="signal peptide" evidence="1">
    <location>
        <begin position="1"/>
        <end position="21"/>
    </location>
</feature>
<dbReference type="AlphaFoldDB" id="A0A7H9BJN7"/>
<feature type="chain" id="PRO_5028913460" evidence="1">
    <location>
        <begin position="22"/>
        <end position="127"/>
    </location>
</feature>
<keyword evidence="3" id="KW-1185">Reference proteome</keyword>
<dbReference type="EMBL" id="CP058627">
    <property type="protein sequence ID" value="QLG88582.1"/>
    <property type="molecule type" value="Genomic_DNA"/>
</dbReference>
<sequence>MKKNICVLLAVLGLASSVVMAEPDCYKFKNAQARENCFKHQSDNKYDKHGDRDSRDKKSYYRDNDFKRYDKRDLDCNRFESLDVRRDCRRYKYGENDGNYSYRRETAEQRCGKSSATRSAFEACMAR</sequence>
<accession>A0A7H9BJN7</accession>
<dbReference type="KEGG" id="chiz:HQ393_10200"/>
<keyword evidence="1" id="KW-0732">Signal</keyword>
<dbReference type="Proteomes" id="UP000509597">
    <property type="component" value="Chromosome"/>
</dbReference>
<evidence type="ECO:0000313" key="2">
    <source>
        <dbReference type="EMBL" id="QLG88582.1"/>
    </source>
</evidence>
<organism evidence="2 3">
    <name type="scientific">Chitinibacter bivalviorum</name>
    <dbReference type="NCBI Taxonomy" id="2739434"/>
    <lineage>
        <taxon>Bacteria</taxon>
        <taxon>Pseudomonadati</taxon>
        <taxon>Pseudomonadota</taxon>
        <taxon>Betaproteobacteria</taxon>
        <taxon>Neisseriales</taxon>
        <taxon>Chitinibacteraceae</taxon>
        <taxon>Chitinibacter</taxon>
    </lineage>
</organism>
<name>A0A7H9BJN7_9NEIS</name>
<gene>
    <name evidence="2" type="ORF">HQ393_10200</name>
</gene>
<evidence type="ECO:0000256" key="1">
    <source>
        <dbReference type="SAM" id="SignalP"/>
    </source>
</evidence>
<proteinExistence type="predicted"/>
<evidence type="ECO:0000313" key="3">
    <source>
        <dbReference type="Proteomes" id="UP000509597"/>
    </source>
</evidence>
<dbReference type="RefSeq" id="WP_179355094.1">
    <property type="nucleotide sequence ID" value="NZ_CP058627.1"/>
</dbReference>